<reference evidence="1 2" key="1">
    <citation type="submission" date="2020-04" db="EMBL/GenBank/DDBJ databases">
        <title>Genome sequencing of novel species.</title>
        <authorList>
            <person name="Heo J."/>
            <person name="Kim S.-J."/>
            <person name="Kim J.-S."/>
            <person name="Hong S.-B."/>
            <person name="Kwon S.-W."/>
        </authorList>
    </citation>
    <scope>NUCLEOTIDE SEQUENCE [LARGE SCALE GENOMIC DNA]</scope>
    <source>
        <strain evidence="1 2">F39-2</strain>
    </source>
</reference>
<evidence type="ECO:0000313" key="2">
    <source>
        <dbReference type="Proteomes" id="UP000503278"/>
    </source>
</evidence>
<protein>
    <submittedName>
        <fullName evidence="1">DUF4292 domain-containing protein</fullName>
    </submittedName>
</protein>
<dbReference type="KEGG" id="mrob:HH214_13010"/>
<dbReference type="Gene3D" id="2.50.20.10">
    <property type="entry name" value="Lipoprotein localisation LolA/LolB/LppX"/>
    <property type="match status" value="1"/>
</dbReference>
<name>A0A7L5E4R1_9SPHI</name>
<keyword evidence="2" id="KW-1185">Reference proteome</keyword>
<gene>
    <name evidence="1" type="ORF">HH214_13010</name>
</gene>
<accession>A0A7L5E4R1</accession>
<dbReference type="AlphaFoldDB" id="A0A7L5E4R1"/>
<dbReference type="Pfam" id="PF14125">
    <property type="entry name" value="DUF4292"/>
    <property type="match status" value="1"/>
</dbReference>
<sequence length="263" mass="28735">MKRNILNKLLIAACVVGMWGCKAKKQLVSRPAAAPVTTAENSKVAKINAIRSRQVSYNTFSGKAKTKLNIDGKSNDVTLNIRIQHGQKIWVSITALIGIEVARAVITPDSIQVVNRLQSVYLKKPFSYIYTYASRQVNFNTVESLLVGNAIPELLNANASLEPTANGGLTIKGNLQGLLYSLMLGSDLKVNQTSLANQAANQSLQVSNSEFIQVTDRVMPSQIGIKSTVGRNNIQADLHYSRADFDQTLEYPFNIPDGYSPAH</sequence>
<proteinExistence type="predicted"/>
<organism evidence="1 2">
    <name type="scientific">Mucilaginibacter robiniae</name>
    <dbReference type="NCBI Taxonomy" id="2728022"/>
    <lineage>
        <taxon>Bacteria</taxon>
        <taxon>Pseudomonadati</taxon>
        <taxon>Bacteroidota</taxon>
        <taxon>Sphingobacteriia</taxon>
        <taxon>Sphingobacteriales</taxon>
        <taxon>Sphingobacteriaceae</taxon>
        <taxon>Mucilaginibacter</taxon>
    </lineage>
</organism>
<dbReference type="EMBL" id="CP051682">
    <property type="protein sequence ID" value="QJD96724.1"/>
    <property type="molecule type" value="Genomic_DNA"/>
</dbReference>
<evidence type="ECO:0000313" key="1">
    <source>
        <dbReference type="EMBL" id="QJD96724.1"/>
    </source>
</evidence>
<dbReference type="Proteomes" id="UP000503278">
    <property type="component" value="Chromosome"/>
</dbReference>
<dbReference type="InterPro" id="IPR025634">
    <property type="entry name" value="DUF4292"/>
</dbReference>
<dbReference type="RefSeq" id="WP_169608290.1">
    <property type="nucleotide sequence ID" value="NZ_CP051682.1"/>
</dbReference>